<feature type="region of interest" description="Disordered" evidence="6">
    <location>
        <begin position="49"/>
        <end position="101"/>
    </location>
</feature>
<dbReference type="Proteomes" id="UP001428341">
    <property type="component" value="Unassembled WGS sequence"/>
</dbReference>
<keyword evidence="3" id="KW-0863">Zinc-finger</keyword>
<evidence type="ECO:0000256" key="2">
    <source>
        <dbReference type="ARBA" id="ARBA00022723"/>
    </source>
</evidence>
<gene>
    <name evidence="7" type="ORF">WN944_009961</name>
</gene>
<protein>
    <submittedName>
        <fullName evidence="7">Uncharacterized protein</fullName>
    </submittedName>
</protein>
<dbReference type="GO" id="GO:0008270">
    <property type="term" value="F:zinc ion binding"/>
    <property type="evidence" value="ECO:0007669"/>
    <property type="project" value="UniProtKB-KW"/>
</dbReference>
<evidence type="ECO:0000256" key="1">
    <source>
        <dbReference type="ARBA" id="ARBA00004123"/>
    </source>
</evidence>
<evidence type="ECO:0000256" key="5">
    <source>
        <dbReference type="ARBA" id="ARBA00023242"/>
    </source>
</evidence>
<evidence type="ECO:0000256" key="3">
    <source>
        <dbReference type="ARBA" id="ARBA00022771"/>
    </source>
</evidence>
<feature type="compositionally biased region" description="Polar residues" evidence="6">
    <location>
        <begin position="80"/>
        <end position="94"/>
    </location>
</feature>
<feature type="compositionally biased region" description="Polar residues" evidence="6">
    <location>
        <begin position="54"/>
        <end position="67"/>
    </location>
</feature>
<dbReference type="InterPro" id="IPR052035">
    <property type="entry name" value="ZnF_BED_domain_contain"/>
</dbReference>
<dbReference type="AlphaFoldDB" id="A0AAP0R085"/>
<evidence type="ECO:0000256" key="6">
    <source>
        <dbReference type="SAM" id="MobiDB-lite"/>
    </source>
</evidence>
<dbReference type="GO" id="GO:0005634">
    <property type="term" value="C:nucleus"/>
    <property type="evidence" value="ECO:0007669"/>
    <property type="project" value="UniProtKB-SubCell"/>
</dbReference>
<dbReference type="EMBL" id="JBCGBO010000002">
    <property type="protein sequence ID" value="KAK9221534.1"/>
    <property type="molecule type" value="Genomic_DNA"/>
</dbReference>
<keyword evidence="5" id="KW-0539">Nucleus</keyword>
<keyword evidence="4" id="KW-0862">Zinc</keyword>
<sequence length="247" mass="27676">MVRGGRKPTRTGSGPDPACAVWVKPRPHEWKKWIRALIFNAQLLPGTGPVTVPRTRNPNPGTSLRLSTTHRHRCSVDRASPSTNLLPSSVNSISPRKAQPSRHRLTELFTVGSSSQRHTGSHHATASAIIDATSPTQAHNHDSRTSFDPNVLRSLIARMVVMHELPLTFVEYKGFREMMAHANPVVKPMSRNTLKKEILKLYHIENVKTLNLLEKNHGRVAITTDLWTASNQKKRYMVVTAHFIDNS</sequence>
<keyword evidence="8" id="KW-1185">Reference proteome</keyword>
<comment type="subcellular location">
    <subcellularLocation>
        <location evidence="1">Nucleus</location>
    </subcellularLocation>
</comment>
<proteinExistence type="predicted"/>
<organism evidence="7 8">
    <name type="scientific">Citrus x changshan-huyou</name>
    <dbReference type="NCBI Taxonomy" id="2935761"/>
    <lineage>
        <taxon>Eukaryota</taxon>
        <taxon>Viridiplantae</taxon>
        <taxon>Streptophyta</taxon>
        <taxon>Embryophyta</taxon>
        <taxon>Tracheophyta</taxon>
        <taxon>Spermatophyta</taxon>
        <taxon>Magnoliopsida</taxon>
        <taxon>eudicotyledons</taxon>
        <taxon>Gunneridae</taxon>
        <taxon>Pentapetalae</taxon>
        <taxon>rosids</taxon>
        <taxon>malvids</taxon>
        <taxon>Sapindales</taxon>
        <taxon>Rutaceae</taxon>
        <taxon>Aurantioideae</taxon>
        <taxon>Citrus</taxon>
    </lineage>
</organism>
<accession>A0AAP0R085</accession>
<dbReference type="PANTHER" id="PTHR46481">
    <property type="entry name" value="ZINC FINGER BED DOMAIN-CONTAINING PROTEIN 4"/>
    <property type="match status" value="1"/>
</dbReference>
<reference evidence="7 8" key="1">
    <citation type="submission" date="2024-05" db="EMBL/GenBank/DDBJ databases">
        <title>Haplotype-resolved chromosome-level genome assembly of Huyou (Citrus changshanensis).</title>
        <authorList>
            <person name="Miao C."/>
            <person name="Chen W."/>
            <person name="Wu Y."/>
            <person name="Wang L."/>
            <person name="Zhao S."/>
            <person name="Grierson D."/>
            <person name="Xu C."/>
            <person name="Chen K."/>
        </authorList>
    </citation>
    <scope>NUCLEOTIDE SEQUENCE [LARGE SCALE GENOMIC DNA]</scope>
    <source>
        <strain evidence="7">01-14</strain>
        <tissue evidence="7">Leaf</tissue>
    </source>
</reference>
<dbReference type="PANTHER" id="PTHR46481:SF10">
    <property type="entry name" value="ZINC FINGER BED DOMAIN-CONTAINING PROTEIN 39"/>
    <property type="match status" value="1"/>
</dbReference>
<name>A0AAP0R085_9ROSI</name>
<evidence type="ECO:0000313" key="7">
    <source>
        <dbReference type="EMBL" id="KAK9221534.1"/>
    </source>
</evidence>
<keyword evidence="2" id="KW-0479">Metal-binding</keyword>
<evidence type="ECO:0000256" key="4">
    <source>
        <dbReference type="ARBA" id="ARBA00022833"/>
    </source>
</evidence>
<evidence type="ECO:0000313" key="8">
    <source>
        <dbReference type="Proteomes" id="UP001428341"/>
    </source>
</evidence>
<comment type="caution">
    <text evidence="7">The sequence shown here is derived from an EMBL/GenBank/DDBJ whole genome shotgun (WGS) entry which is preliminary data.</text>
</comment>